<dbReference type="Proteomes" id="UP000295258">
    <property type="component" value="Unassembled WGS sequence"/>
</dbReference>
<protein>
    <submittedName>
        <fullName evidence="1">Alpha/beta hydrolase</fullName>
    </submittedName>
</protein>
<evidence type="ECO:0000313" key="2">
    <source>
        <dbReference type="Proteomes" id="UP000295258"/>
    </source>
</evidence>
<dbReference type="RefSeq" id="WP_181958218.1">
    <property type="nucleotide sequence ID" value="NZ_SMKO01000023.1"/>
</dbReference>
<dbReference type="AlphaFoldDB" id="A0A4R4VUP3"/>
<keyword evidence="1" id="KW-0378">Hydrolase</keyword>
<dbReference type="SUPFAM" id="SSF53474">
    <property type="entry name" value="alpha/beta-Hydrolases"/>
    <property type="match status" value="1"/>
</dbReference>
<reference evidence="1 2" key="1">
    <citation type="submission" date="2019-03" db="EMBL/GenBank/DDBJ databases">
        <title>Draft genome sequences of novel Actinobacteria.</title>
        <authorList>
            <person name="Sahin N."/>
            <person name="Ay H."/>
            <person name="Saygin H."/>
        </authorList>
    </citation>
    <scope>NUCLEOTIDE SEQUENCE [LARGE SCALE GENOMIC DNA]</scope>
    <source>
        <strain evidence="1 2">KC310</strain>
    </source>
</reference>
<evidence type="ECO:0000313" key="1">
    <source>
        <dbReference type="EMBL" id="TDD07977.1"/>
    </source>
</evidence>
<sequence length="78" mass="8326">LIDDDLAYVSPWGCDPAQVAAPVLIVHGEADRVVPVSHGRWLARHCPTAELWLLPGDGHISALRTGEAALEWLAAHAA</sequence>
<proteinExistence type="predicted"/>
<dbReference type="Gene3D" id="3.40.50.1820">
    <property type="entry name" value="alpha/beta hydrolase"/>
    <property type="match status" value="1"/>
</dbReference>
<organism evidence="1 2">
    <name type="scientific">Nonomuraea deserti</name>
    <dbReference type="NCBI Taxonomy" id="1848322"/>
    <lineage>
        <taxon>Bacteria</taxon>
        <taxon>Bacillati</taxon>
        <taxon>Actinomycetota</taxon>
        <taxon>Actinomycetes</taxon>
        <taxon>Streptosporangiales</taxon>
        <taxon>Streptosporangiaceae</taxon>
        <taxon>Nonomuraea</taxon>
    </lineage>
</organism>
<comment type="caution">
    <text evidence="1">The sequence shown here is derived from an EMBL/GenBank/DDBJ whole genome shotgun (WGS) entry which is preliminary data.</text>
</comment>
<accession>A0A4R4VUP3</accession>
<keyword evidence="2" id="KW-1185">Reference proteome</keyword>
<dbReference type="InterPro" id="IPR029058">
    <property type="entry name" value="AB_hydrolase_fold"/>
</dbReference>
<name>A0A4R4VUP3_9ACTN</name>
<feature type="non-terminal residue" evidence="1">
    <location>
        <position position="1"/>
    </location>
</feature>
<dbReference type="EMBL" id="SMKO01000023">
    <property type="protein sequence ID" value="TDD07977.1"/>
    <property type="molecule type" value="Genomic_DNA"/>
</dbReference>
<dbReference type="GO" id="GO:0016787">
    <property type="term" value="F:hydrolase activity"/>
    <property type="evidence" value="ECO:0007669"/>
    <property type="project" value="UniProtKB-KW"/>
</dbReference>
<gene>
    <name evidence="1" type="ORF">E1292_12570</name>
</gene>